<name>G9XME7_DESHA</name>
<evidence type="ECO:0000256" key="1">
    <source>
        <dbReference type="ARBA" id="ARBA00093462"/>
    </source>
</evidence>
<reference evidence="5 6" key="1">
    <citation type="submission" date="2011-08" db="EMBL/GenBank/DDBJ databases">
        <authorList>
            <person name="Weinstock G."/>
            <person name="Sodergren E."/>
            <person name="Clifton S."/>
            <person name="Fulton L."/>
            <person name="Fulton B."/>
            <person name="Courtney L."/>
            <person name="Fronick C."/>
            <person name="Harrison M."/>
            <person name="Strong C."/>
            <person name="Farmer C."/>
            <person name="Delahaunty K."/>
            <person name="Markovic C."/>
            <person name="Hall O."/>
            <person name="Minx P."/>
            <person name="Tomlinson C."/>
            <person name="Mitreva M."/>
            <person name="Hou S."/>
            <person name="Chen J."/>
            <person name="Wollam A."/>
            <person name="Pepin K.H."/>
            <person name="Johnson M."/>
            <person name="Bhonagiri V."/>
            <person name="Zhang X."/>
            <person name="Suruliraj S."/>
            <person name="Warren W."/>
            <person name="Chinwalla A."/>
            <person name="Mardis E.R."/>
            <person name="Wilson R.K."/>
        </authorList>
    </citation>
    <scope>NUCLEOTIDE SEQUENCE [LARGE SCALE GENOMIC DNA]</scope>
    <source>
        <strain evidence="5 6">DP7</strain>
    </source>
</reference>
<feature type="domain" description="DnaD N-terminal" evidence="4">
    <location>
        <begin position="25"/>
        <end position="118"/>
    </location>
</feature>
<dbReference type="NCBIfam" id="TIGR01446">
    <property type="entry name" value="DnaD_dom"/>
    <property type="match status" value="1"/>
</dbReference>
<organism evidence="5 6">
    <name type="scientific">Desulfitobacterium hafniense DP7</name>
    <dbReference type="NCBI Taxonomy" id="537010"/>
    <lineage>
        <taxon>Bacteria</taxon>
        <taxon>Bacillati</taxon>
        <taxon>Bacillota</taxon>
        <taxon>Clostridia</taxon>
        <taxon>Eubacteriales</taxon>
        <taxon>Desulfitobacteriaceae</taxon>
        <taxon>Desulfitobacterium</taxon>
    </lineage>
</organism>
<sequence>MNFVPRANVFGSFVQALFFSGTVGVPKYFLNHYSELEISHIEALLIIQIMGEIESNPYPSSQLLAQRMNLDVTRVEEMIAHLMARNYLSLEQQWDSAAGKSTMSYSFVGLIDELSERWAIEQVKRYEAEQSQQKERFNQQESLSSPNTTIGQIIKTFEQELGRPLTSIECEVIETWIASKFSEELILAAFKRGVMAGIRNFRYIDSILREWEKKGLRTLHEVEADDAYFQAKHEKSRGKKTPQQQPARKVSPGKYEDFYLS</sequence>
<evidence type="ECO:0000259" key="3">
    <source>
        <dbReference type="Pfam" id="PF07261"/>
    </source>
</evidence>
<feature type="domain" description="DnaB/C C-terminal" evidence="3">
    <location>
        <begin position="155"/>
        <end position="225"/>
    </location>
</feature>
<dbReference type="HOGENOM" id="CLU_091656_0_0_9"/>
<dbReference type="Pfam" id="PF21984">
    <property type="entry name" value="DnaD_N"/>
    <property type="match status" value="1"/>
</dbReference>
<dbReference type="Pfam" id="PF07261">
    <property type="entry name" value="DnaB_2"/>
    <property type="match status" value="1"/>
</dbReference>
<dbReference type="InterPro" id="IPR036388">
    <property type="entry name" value="WH-like_DNA-bd_sf"/>
</dbReference>
<dbReference type="SUPFAM" id="SSF158499">
    <property type="entry name" value="DnaD domain-like"/>
    <property type="match status" value="1"/>
</dbReference>
<dbReference type="InterPro" id="IPR006343">
    <property type="entry name" value="DnaB/C_C"/>
</dbReference>
<dbReference type="EMBL" id="AFZX01000048">
    <property type="protein sequence ID" value="EHL07182.1"/>
    <property type="molecule type" value="Genomic_DNA"/>
</dbReference>
<accession>G9XME7</accession>
<dbReference type="InterPro" id="IPR034829">
    <property type="entry name" value="DnaD-like_sf"/>
</dbReference>
<feature type="region of interest" description="Disordered" evidence="2">
    <location>
        <begin position="230"/>
        <end position="261"/>
    </location>
</feature>
<dbReference type="Gene3D" id="1.10.10.630">
    <property type="entry name" value="DnaD domain-like"/>
    <property type="match status" value="1"/>
</dbReference>
<protein>
    <submittedName>
        <fullName evidence="5">DnaD domain protein</fullName>
    </submittedName>
</protein>
<gene>
    <name evidence="5" type="ORF">HMPREF0322_02133</name>
</gene>
<dbReference type="Gene3D" id="1.10.10.10">
    <property type="entry name" value="Winged helix-like DNA-binding domain superfamily/Winged helix DNA-binding domain"/>
    <property type="match status" value="1"/>
</dbReference>
<evidence type="ECO:0000256" key="2">
    <source>
        <dbReference type="SAM" id="MobiDB-lite"/>
    </source>
</evidence>
<evidence type="ECO:0000313" key="6">
    <source>
        <dbReference type="Proteomes" id="UP000004416"/>
    </source>
</evidence>
<proteinExistence type="inferred from homology"/>
<dbReference type="PATRIC" id="fig|537010.4.peg.2001"/>
<dbReference type="InterPro" id="IPR053843">
    <property type="entry name" value="DnaD_N"/>
</dbReference>
<evidence type="ECO:0000259" key="4">
    <source>
        <dbReference type="Pfam" id="PF21984"/>
    </source>
</evidence>
<dbReference type="InterPro" id="IPR053162">
    <property type="entry name" value="DnaD"/>
</dbReference>
<dbReference type="PANTHER" id="PTHR37293">
    <property type="entry name" value="PHAGE REPLICATION PROTEIN-RELATED"/>
    <property type="match status" value="1"/>
</dbReference>
<dbReference type="AlphaFoldDB" id="G9XME7"/>
<comment type="caution">
    <text evidence="5">The sequence shown here is derived from an EMBL/GenBank/DDBJ whole genome shotgun (WGS) entry which is preliminary data.</text>
</comment>
<dbReference type="Proteomes" id="UP000004416">
    <property type="component" value="Unassembled WGS sequence"/>
</dbReference>
<comment type="similarity">
    <text evidence="1">Belongs to the DnaB/DnaD family.</text>
</comment>
<dbReference type="PANTHER" id="PTHR37293:SF6">
    <property type="entry name" value="DNA REPLICATION PROTEIN DNAD"/>
    <property type="match status" value="1"/>
</dbReference>
<evidence type="ECO:0000313" key="5">
    <source>
        <dbReference type="EMBL" id="EHL07182.1"/>
    </source>
</evidence>